<sequence length="138" mass="15813">MAELFFGIVIALATLVAAFNYIRKPAFKTWVSAFGGFESNATPKITERIYGRLYTENLIFRSIIGASDSGVIIFNKMAPYFDKILLPWSEISIVEFYPSHELARILFTKSNSETQEVVLPWLRDFNKYVPNEVGFTER</sequence>
<evidence type="ECO:0000313" key="2">
    <source>
        <dbReference type="Proteomes" id="UP000596063"/>
    </source>
</evidence>
<accession>A0A7T4R3G0</accession>
<dbReference type="KEGG" id="snan:I6N98_07000"/>
<organism evidence="1 2">
    <name type="scientific">Spongiibacter nanhainus</name>
    <dbReference type="NCBI Taxonomy" id="2794344"/>
    <lineage>
        <taxon>Bacteria</taxon>
        <taxon>Pseudomonadati</taxon>
        <taxon>Pseudomonadota</taxon>
        <taxon>Gammaproteobacteria</taxon>
        <taxon>Cellvibrionales</taxon>
        <taxon>Spongiibacteraceae</taxon>
        <taxon>Spongiibacter</taxon>
    </lineage>
</organism>
<dbReference type="EMBL" id="CP066167">
    <property type="protein sequence ID" value="QQD19592.1"/>
    <property type="molecule type" value="Genomic_DNA"/>
</dbReference>
<dbReference type="Proteomes" id="UP000596063">
    <property type="component" value="Chromosome"/>
</dbReference>
<protein>
    <submittedName>
        <fullName evidence="1">Uncharacterized protein</fullName>
    </submittedName>
</protein>
<dbReference type="AlphaFoldDB" id="A0A7T4R3G0"/>
<keyword evidence="2" id="KW-1185">Reference proteome</keyword>
<reference evidence="1 2" key="1">
    <citation type="submission" date="2020-12" db="EMBL/GenBank/DDBJ databases">
        <authorList>
            <person name="Shan Y."/>
        </authorList>
    </citation>
    <scope>NUCLEOTIDE SEQUENCE [LARGE SCALE GENOMIC DNA]</scope>
    <source>
        <strain evidence="2">csc3.9</strain>
    </source>
</reference>
<gene>
    <name evidence="1" type="ORF">I6N98_07000</name>
</gene>
<proteinExistence type="predicted"/>
<dbReference type="RefSeq" id="WP_198571076.1">
    <property type="nucleotide sequence ID" value="NZ_CP066167.1"/>
</dbReference>
<evidence type="ECO:0000313" key="1">
    <source>
        <dbReference type="EMBL" id="QQD19592.1"/>
    </source>
</evidence>
<name>A0A7T4R3G0_9GAMM</name>